<dbReference type="Proteomes" id="UP001174691">
    <property type="component" value="Unassembled WGS sequence"/>
</dbReference>
<dbReference type="InterPro" id="IPR003653">
    <property type="entry name" value="Peptidase_C48_C"/>
</dbReference>
<dbReference type="Pfam" id="PF02902">
    <property type="entry name" value="Peptidase_C48"/>
    <property type="match status" value="1"/>
</dbReference>
<feature type="coiled-coil region" evidence="4">
    <location>
        <begin position="550"/>
        <end position="577"/>
    </location>
</feature>
<dbReference type="GO" id="GO:0019783">
    <property type="term" value="F:ubiquitin-like protein peptidase activity"/>
    <property type="evidence" value="ECO:0007669"/>
    <property type="project" value="UniProtKB-ARBA"/>
</dbReference>
<evidence type="ECO:0000256" key="4">
    <source>
        <dbReference type="SAM" id="Coils"/>
    </source>
</evidence>
<feature type="coiled-coil region" evidence="4">
    <location>
        <begin position="654"/>
        <end position="681"/>
    </location>
</feature>
<dbReference type="EMBL" id="JANBVN010000038">
    <property type="protein sequence ID" value="KAJ9158326.1"/>
    <property type="molecule type" value="Genomic_DNA"/>
</dbReference>
<feature type="compositionally biased region" description="Basic and acidic residues" evidence="5">
    <location>
        <begin position="258"/>
        <end position="271"/>
    </location>
</feature>
<reference evidence="7" key="1">
    <citation type="submission" date="2022-07" db="EMBL/GenBank/DDBJ databases">
        <title>Fungi with potential for degradation of polypropylene.</title>
        <authorList>
            <person name="Gostincar C."/>
        </authorList>
    </citation>
    <scope>NUCLEOTIDE SEQUENCE</scope>
    <source>
        <strain evidence="7">EXF-13287</strain>
    </source>
</reference>
<comment type="caution">
    <text evidence="7">The sequence shown here is derived from an EMBL/GenBank/DDBJ whole genome shotgun (WGS) entry which is preliminary data.</text>
</comment>
<keyword evidence="3" id="KW-0378">Hydrolase</keyword>
<dbReference type="Gene3D" id="3.40.395.10">
    <property type="entry name" value="Adenoviral Proteinase, Chain A"/>
    <property type="match status" value="1"/>
</dbReference>
<gene>
    <name evidence="7" type="ORF">NKR19_g3439</name>
</gene>
<feature type="domain" description="Ubiquitin-like protease family profile" evidence="6">
    <location>
        <begin position="352"/>
        <end position="441"/>
    </location>
</feature>
<evidence type="ECO:0000256" key="3">
    <source>
        <dbReference type="ARBA" id="ARBA00022801"/>
    </source>
</evidence>
<proteinExistence type="inferred from homology"/>
<feature type="compositionally biased region" description="Acidic residues" evidence="5">
    <location>
        <begin position="230"/>
        <end position="242"/>
    </location>
</feature>
<dbReference type="AlphaFoldDB" id="A0AA38SER1"/>
<keyword evidence="2" id="KW-0645">Protease</keyword>
<evidence type="ECO:0000259" key="6">
    <source>
        <dbReference type="Pfam" id="PF02902"/>
    </source>
</evidence>
<evidence type="ECO:0000256" key="1">
    <source>
        <dbReference type="ARBA" id="ARBA00005234"/>
    </source>
</evidence>
<sequence>MSVSTSLFRQLSKVVCRRLHGRWSPSSKYRDFVPSPALPLALSMDNSHSRRTAVRADASRSLIQSRSITTERTARRANSARANLSHAWGGQGWVPEDKFMLDDKGNRVEGRVMTALHLHYLWNVTKAAVARGKRLGGLWEPGGELYDAMLEERSVSGVVRWRPSTTAQRAWALCKARYGVTSDTGSTTGDDLGRLNELELGVADLRGDDGDSTFGFDDDVPERVRGRGEEDAEAEPEPESEADVSGPRHAAVEDLEETRETEKRPDRESRPRTSVALTGLGGNDIAADTDMGFLDVSAHVLSGSSVGLSDATLRQLCSLARRQQADSNTFIADPLWLELDQGLPQALPKRECIAIILAPMHHRKCGGHWTLVRVDIKRRTIGHYDPARLGGLADRVFGALGPWLDDLVPGTEFDTSVLAGPRQDDATSCGLFVMGAVFWLLKHKSLEGMPASSAEIRSQLIAAHPEDTDDTRQPPAPPPEDESLDMQGTLTGNKRRRMVSPRSSVGMPSRSSHPEEVGSLLEATVSCFERLKAYFGDDKAEAASRLRAKQAADRQQLRKATAELHDAEEACDARTREKDAAATRKTRVASNLDGFTRWLQSSLDKTPPPYADESSSGAYNPIDHIHRTINTSRSMMVKQLEAAVAGLELSELAYAQSVRRLEAAAERVKELREAVAQGEQYVQLVEAMERIGELTTPEALLCKS</sequence>
<dbReference type="GO" id="GO:0006508">
    <property type="term" value="P:proteolysis"/>
    <property type="evidence" value="ECO:0007669"/>
    <property type="project" value="UniProtKB-KW"/>
</dbReference>
<accession>A0AA38SER1</accession>
<keyword evidence="8" id="KW-1185">Reference proteome</keyword>
<evidence type="ECO:0000313" key="7">
    <source>
        <dbReference type="EMBL" id="KAJ9158326.1"/>
    </source>
</evidence>
<dbReference type="GO" id="GO:0008234">
    <property type="term" value="F:cysteine-type peptidase activity"/>
    <property type="evidence" value="ECO:0007669"/>
    <property type="project" value="InterPro"/>
</dbReference>
<protein>
    <recommendedName>
        <fullName evidence="6">Ubiquitin-like protease family profile domain-containing protein</fullName>
    </recommendedName>
</protein>
<dbReference type="InterPro" id="IPR038765">
    <property type="entry name" value="Papain-like_cys_pep_sf"/>
</dbReference>
<name>A0AA38SER1_9PEZI</name>
<organism evidence="7 8">
    <name type="scientific">Coniochaeta hoffmannii</name>
    <dbReference type="NCBI Taxonomy" id="91930"/>
    <lineage>
        <taxon>Eukaryota</taxon>
        <taxon>Fungi</taxon>
        <taxon>Dikarya</taxon>
        <taxon>Ascomycota</taxon>
        <taxon>Pezizomycotina</taxon>
        <taxon>Sordariomycetes</taxon>
        <taxon>Sordariomycetidae</taxon>
        <taxon>Coniochaetales</taxon>
        <taxon>Coniochaetaceae</taxon>
        <taxon>Coniochaeta</taxon>
    </lineage>
</organism>
<evidence type="ECO:0000256" key="5">
    <source>
        <dbReference type="SAM" id="MobiDB-lite"/>
    </source>
</evidence>
<keyword evidence="4" id="KW-0175">Coiled coil</keyword>
<dbReference type="SUPFAM" id="SSF54001">
    <property type="entry name" value="Cysteine proteinases"/>
    <property type="match status" value="1"/>
</dbReference>
<evidence type="ECO:0000313" key="8">
    <source>
        <dbReference type="Proteomes" id="UP001174691"/>
    </source>
</evidence>
<evidence type="ECO:0000256" key="2">
    <source>
        <dbReference type="ARBA" id="ARBA00022670"/>
    </source>
</evidence>
<feature type="region of interest" description="Disordered" evidence="5">
    <location>
        <begin position="204"/>
        <end position="281"/>
    </location>
</feature>
<feature type="region of interest" description="Disordered" evidence="5">
    <location>
        <begin position="465"/>
        <end position="516"/>
    </location>
</feature>
<comment type="similarity">
    <text evidence="1">Belongs to the peptidase C48 family.</text>
</comment>